<keyword evidence="1" id="KW-0732">Signal</keyword>
<dbReference type="Proteomes" id="UP001302573">
    <property type="component" value="Unassembled WGS sequence"/>
</dbReference>
<dbReference type="GO" id="GO:0003677">
    <property type="term" value="F:DNA binding"/>
    <property type="evidence" value="ECO:0007669"/>
    <property type="project" value="UniProtKB-KW"/>
</dbReference>
<proteinExistence type="predicted"/>
<reference evidence="2 3" key="1">
    <citation type="submission" date="2023-12" db="EMBL/GenBank/DDBJ databases">
        <title>Pseudomonas machongensis sp. nov., isolated from wilted pepper plants (Capsicum annuum).</title>
        <authorList>
            <person name="Qiu M."/>
            <person name="Li Y."/>
            <person name="Liu Q."/>
            <person name="Zhang X."/>
            <person name="Huang Y."/>
            <person name="Guo R."/>
            <person name="Hu M."/>
            <person name="Zhou J."/>
            <person name="Zhou X."/>
        </authorList>
    </citation>
    <scope>NUCLEOTIDE SEQUENCE [LARGE SCALE GENOMIC DNA]</scope>
    <source>
        <strain evidence="2 3">MH2</strain>
    </source>
</reference>
<feature type="signal peptide" evidence="1">
    <location>
        <begin position="1"/>
        <end position="23"/>
    </location>
</feature>
<dbReference type="PANTHER" id="PTHR21180">
    <property type="entry name" value="ENDONUCLEASE/EXONUCLEASE/PHOSPHATASE FAMILY DOMAIN-CONTAINING PROTEIN 1"/>
    <property type="match status" value="1"/>
</dbReference>
<organism evidence="2 3">
    <name type="scientific">Pseudomonas machongensis</name>
    <dbReference type="NCBI Taxonomy" id="3110229"/>
    <lineage>
        <taxon>Bacteria</taxon>
        <taxon>Pseudomonadati</taxon>
        <taxon>Pseudomonadota</taxon>
        <taxon>Gammaproteobacteria</taxon>
        <taxon>Pseudomonadales</taxon>
        <taxon>Pseudomonadaceae</taxon>
        <taxon>Pseudomonas</taxon>
    </lineage>
</organism>
<keyword evidence="2" id="KW-0238">DNA-binding</keyword>
<dbReference type="PANTHER" id="PTHR21180:SF32">
    <property type="entry name" value="ENDONUCLEASE_EXONUCLEASE_PHOSPHATASE FAMILY DOMAIN-CONTAINING PROTEIN 1"/>
    <property type="match status" value="1"/>
</dbReference>
<dbReference type="InterPro" id="IPR004509">
    <property type="entry name" value="Competence_ComEA_HhH"/>
</dbReference>
<comment type="caution">
    <text evidence="2">The sequence shown here is derived from an EMBL/GenBank/DDBJ whole genome shotgun (WGS) entry which is preliminary data.</text>
</comment>
<dbReference type="Gene3D" id="1.10.150.280">
    <property type="entry name" value="AF1531-like domain"/>
    <property type="match status" value="1"/>
</dbReference>
<sequence>MRNTILSYLFLPLFAGMSMTTLAATAPSEKTGEIVLPSHHAATQEKLNLNQADAASLKEKLSGVGAAKAEAITAYRETHGPFTSVDELLEVKGIGSALLERNRDRLMVD</sequence>
<protein>
    <submittedName>
        <fullName evidence="2">ComEA family DNA-binding protein</fullName>
    </submittedName>
</protein>
<evidence type="ECO:0000313" key="2">
    <source>
        <dbReference type="EMBL" id="MEA5669835.1"/>
    </source>
</evidence>
<gene>
    <name evidence="2" type="ORF">VA602_00615</name>
</gene>
<dbReference type="Pfam" id="PF12836">
    <property type="entry name" value="HHH_3"/>
    <property type="match status" value="1"/>
</dbReference>
<accession>A0ABU5V8Z3</accession>
<evidence type="ECO:0000256" key="1">
    <source>
        <dbReference type="SAM" id="SignalP"/>
    </source>
</evidence>
<name>A0ABU5V8Z3_9PSED</name>
<dbReference type="EMBL" id="JAYFUI010000033">
    <property type="protein sequence ID" value="MEA5669835.1"/>
    <property type="molecule type" value="Genomic_DNA"/>
</dbReference>
<keyword evidence="3" id="KW-1185">Reference proteome</keyword>
<dbReference type="RefSeq" id="WP_323452184.1">
    <property type="nucleotide sequence ID" value="NZ_JAYFUI010000033.1"/>
</dbReference>
<dbReference type="InterPro" id="IPR051675">
    <property type="entry name" value="Endo/Exo/Phosphatase_dom_1"/>
</dbReference>
<evidence type="ECO:0000313" key="3">
    <source>
        <dbReference type="Proteomes" id="UP001302573"/>
    </source>
</evidence>
<feature type="chain" id="PRO_5045804960" evidence="1">
    <location>
        <begin position="24"/>
        <end position="109"/>
    </location>
</feature>
<dbReference type="InterPro" id="IPR010994">
    <property type="entry name" value="RuvA_2-like"/>
</dbReference>
<dbReference type="NCBIfam" id="TIGR00426">
    <property type="entry name" value="competence protein ComEA helix-hairpin-helix repeat region"/>
    <property type="match status" value="1"/>
</dbReference>
<dbReference type="SUPFAM" id="SSF47781">
    <property type="entry name" value="RuvA domain 2-like"/>
    <property type="match status" value="1"/>
</dbReference>